<dbReference type="SMART" id="SM00360">
    <property type="entry name" value="RRM"/>
    <property type="match status" value="4"/>
</dbReference>
<feature type="compositionally biased region" description="Basic and acidic residues" evidence="6">
    <location>
        <begin position="83"/>
        <end position="92"/>
    </location>
</feature>
<evidence type="ECO:0000256" key="1">
    <source>
        <dbReference type="ARBA" id="ARBA00004123"/>
    </source>
</evidence>
<evidence type="ECO:0000259" key="7">
    <source>
        <dbReference type="PROSITE" id="PS50102"/>
    </source>
</evidence>
<dbReference type="AlphaFoldDB" id="A0A3N4IRK7"/>
<dbReference type="SMART" id="SM00361">
    <property type="entry name" value="RRM_1"/>
    <property type="match status" value="1"/>
</dbReference>
<evidence type="ECO:0000256" key="3">
    <source>
        <dbReference type="ARBA" id="ARBA00022884"/>
    </source>
</evidence>
<feature type="compositionally biased region" description="Basic and acidic residues" evidence="6">
    <location>
        <begin position="210"/>
        <end position="223"/>
    </location>
</feature>
<evidence type="ECO:0000313" key="9">
    <source>
        <dbReference type="Proteomes" id="UP000275078"/>
    </source>
</evidence>
<proteinExistence type="predicted"/>
<feature type="domain" description="RRM" evidence="7">
    <location>
        <begin position="124"/>
        <end position="205"/>
    </location>
</feature>
<dbReference type="InterPro" id="IPR000504">
    <property type="entry name" value="RRM_dom"/>
</dbReference>
<dbReference type="PROSITE" id="PS50102">
    <property type="entry name" value="RRM"/>
    <property type="match status" value="4"/>
</dbReference>
<keyword evidence="3 5" id="KW-0694">RNA-binding</keyword>
<feature type="region of interest" description="Disordered" evidence="6">
    <location>
        <begin position="210"/>
        <end position="268"/>
    </location>
</feature>
<evidence type="ECO:0000256" key="5">
    <source>
        <dbReference type="PROSITE-ProRule" id="PRU00176"/>
    </source>
</evidence>
<reference evidence="8 9" key="1">
    <citation type="journal article" date="2018" name="Nat. Ecol. Evol.">
        <title>Pezizomycetes genomes reveal the molecular basis of ectomycorrhizal truffle lifestyle.</title>
        <authorList>
            <person name="Murat C."/>
            <person name="Payen T."/>
            <person name="Noel B."/>
            <person name="Kuo A."/>
            <person name="Morin E."/>
            <person name="Chen J."/>
            <person name="Kohler A."/>
            <person name="Krizsan K."/>
            <person name="Balestrini R."/>
            <person name="Da Silva C."/>
            <person name="Montanini B."/>
            <person name="Hainaut M."/>
            <person name="Levati E."/>
            <person name="Barry K.W."/>
            <person name="Belfiori B."/>
            <person name="Cichocki N."/>
            <person name="Clum A."/>
            <person name="Dockter R.B."/>
            <person name="Fauchery L."/>
            <person name="Guy J."/>
            <person name="Iotti M."/>
            <person name="Le Tacon F."/>
            <person name="Lindquist E.A."/>
            <person name="Lipzen A."/>
            <person name="Malagnac F."/>
            <person name="Mello A."/>
            <person name="Molinier V."/>
            <person name="Miyauchi S."/>
            <person name="Poulain J."/>
            <person name="Riccioni C."/>
            <person name="Rubini A."/>
            <person name="Sitrit Y."/>
            <person name="Splivallo R."/>
            <person name="Traeger S."/>
            <person name="Wang M."/>
            <person name="Zifcakova L."/>
            <person name="Wipf D."/>
            <person name="Zambonelli A."/>
            <person name="Paolocci F."/>
            <person name="Nowrousian M."/>
            <person name="Ottonello S."/>
            <person name="Baldrian P."/>
            <person name="Spatafora J.W."/>
            <person name="Henrissat B."/>
            <person name="Nagy L.G."/>
            <person name="Aury J.M."/>
            <person name="Wincker P."/>
            <person name="Grigoriev I.V."/>
            <person name="Bonfante P."/>
            <person name="Martin F.M."/>
        </authorList>
    </citation>
    <scope>NUCLEOTIDE SEQUENCE [LARGE SCALE GENOMIC DNA]</scope>
    <source>
        <strain evidence="8 9">RN42</strain>
    </source>
</reference>
<dbReference type="SUPFAM" id="SSF54928">
    <property type="entry name" value="RNA-binding domain, RBD"/>
    <property type="match status" value="3"/>
</dbReference>
<dbReference type="Gene3D" id="3.30.70.330">
    <property type="match status" value="4"/>
</dbReference>
<comment type="subcellular location">
    <subcellularLocation>
        <location evidence="1">Nucleus</location>
    </subcellularLocation>
</comment>
<keyword evidence="9" id="KW-1185">Reference proteome</keyword>
<dbReference type="PANTHER" id="PTHR48039">
    <property type="entry name" value="RNA-BINDING MOTIF PROTEIN 14B"/>
    <property type="match status" value="1"/>
</dbReference>
<feature type="region of interest" description="Disordered" evidence="6">
    <location>
        <begin position="83"/>
        <end position="107"/>
    </location>
</feature>
<protein>
    <recommendedName>
        <fullName evidence="7">RRM domain-containing protein</fullName>
    </recommendedName>
</protein>
<accession>A0A3N4IRK7</accession>
<evidence type="ECO:0000256" key="2">
    <source>
        <dbReference type="ARBA" id="ARBA00022737"/>
    </source>
</evidence>
<evidence type="ECO:0000256" key="6">
    <source>
        <dbReference type="SAM" id="MobiDB-lite"/>
    </source>
</evidence>
<evidence type="ECO:0000256" key="4">
    <source>
        <dbReference type="ARBA" id="ARBA00023242"/>
    </source>
</evidence>
<gene>
    <name evidence="8" type="ORF">BJ508DRAFT_195729</name>
</gene>
<feature type="non-terminal residue" evidence="8">
    <location>
        <position position="600"/>
    </location>
</feature>
<dbReference type="GO" id="GO:0005730">
    <property type="term" value="C:nucleolus"/>
    <property type="evidence" value="ECO:0007669"/>
    <property type="project" value="TreeGrafter"/>
</dbReference>
<feature type="non-terminal residue" evidence="8">
    <location>
        <position position="1"/>
    </location>
</feature>
<feature type="compositionally biased region" description="Acidic residues" evidence="6">
    <location>
        <begin position="224"/>
        <end position="260"/>
    </location>
</feature>
<organism evidence="8 9">
    <name type="scientific">Ascobolus immersus RN42</name>
    <dbReference type="NCBI Taxonomy" id="1160509"/>
    <lineage>
        <taxon>Eukaryota</taxon>
        <taxon>Fungi</taxon>
        <taxon>Dikarya</taxon>
        <taxon>Ascomycota</taxon>
        <taxon>Pezizomycotina</taxon>
        <taxon>Pezizomycetes</taxon>
        <taxon>Pezizales</taxon>
        <taxon>Ascobolaceae</taxon>
        <taxon>Ascobolus</taxon>
    </lineage>
</organism>
<dbReference type="GO" id="GO:0003729">
    <property type="term" value="F:mRNA binding"/>
    <property type="evidence" value="ECO:0007669"/>
    <property type="project" value="TreeGrafter"/>
</dbReference>
<evidence type="ECO:0000313" key="8">
    <source>
        <dbReference type="EMBL" id="RPA88057.1"/>
    </source>
</evidence>
<feature type="region of interest" description="Disordered" evidence="6">
    <location>
        <begin position="483"/>
        <end position="503"/>
    </location>
</feature>
<name>A0A3N4IRK7_ASCIM</name>
<dbReference type="EMBL" id="ML119645">
    <property type="protein sequence ID" value="RPA88057.1"/>
    <property type="molecule type" value="Genomic_DNA"/>
</dbReference>
<dbReference type="STRING" id="1160509.A0A3N4IRK7"/>
<keyword evidence="2" id="KW-0677">Repeat</keyword>
<dbReference type="InterPro" id="IPR051945">
    <property type="entry name" value="RRM_MRD1_RNA_proc_ribogen"/>
</dbReference>
<dbReference type="Pfam" id="PF00076">
    <property type="entry name" value="RRM_1"/>
    <property type="match status" value="3"/>
</dbReference>
<dbReference type="OrthoDB" id="267048at2759"/>
<feature type="domain" description="RRM" evidence="7">
    <location>
        <begin position="9"/>
        <end position="87"/>
    </location>
</feature>
<feature type="domain" description="RRM" evidence="7">
    <location>
        <begin position="442"/>
        <end position="563"/>
    </location>
</feature>
<feature type="compositionally biased region" description="Basic and acidic residues" evidence="6">
    <location>
        <begin position="483"/>
        <end position="500"/>
    </location>
</feature>
<dbReference type="Proteomes" id="UP000275078">
    <property type="component" value="Unassembled WGS sequence"/>
</dbReference>
<dbReference type="InterPro" id="IPR012677">
    <property type="entry name" value="Nucleotide-bd_a/b_plait_sf"/>
</dbReference>
<keyword evidence="4" id="KW-0539">Nucleus</keyword>
<dbReference type="PANTHER" id="PTHR48039:SF5">
    <property type="entry name" value="RNA-BINDING PROTEIN 28"/>
    <property type="match status" value="1"/>
</dbReference>
<dbReference type="InterPro" id="IPR035979">
    <property type="entry name" value="RBD_domain_sf"/>
</dbReference>
<dbReference type="InterPro" id="IPR003954">
    <property type="entry name" value="RRM_euk-type"/>
</dbReference>
<feature type="region of interest" description="Disordered" evidence="6">
    <location>
        <begin position="332"/>
        <end position="351"/>
    </location>
</feature>
<sequence length="600" mass="67860">QDADIANRRTVFVRNMDYKTTSESLSTYFSYLAPLKHATVVLDPKTKESKGYGFVTFADPEDAQKAVEEYDNIPFEGRKIRLEIAEPRHRDQEETEGPATQKGKKATKLVVAERPAGPVKPVEYRLICRNLPWSINTADKLAKLFEPYGKVAFSVLPRKGGGSHGPLRGFGFVNMRDKEHAQKAIDGVNGREIDGRAIAVDWAVEKNVWEEKVKEEEPEHDYDAEVPEDDSEDEEGSGDEDEEDDEDGSEKEGEDEDEDTSYQTNDPSTTIFIRNLPFTCDDTALHAHFTEHFGPVKYARTVVDYETDRPRGTAFVAFYDADVCRKCVQGAPPPPAPGSRPTLLQNESADPSGKYTISGRLLSITKAVDRNEANRLATLSSTAREAAQRDKRRLYLLTEGTIPSNTPLYKLLPPGEIAMREASLKQRKQLLNTNPALHLSLTRLSIRNLPRSCTAKDLKFLARQAIVKFSIDVKNEVREPLSREELTRGGEEDKERERLRREKGKGLVQQAKIEVDANGRSKGYGFLEYVSHRWALMGLRYLNGLDIFETEIGKELRERSEKASGEEKEPKKKRMIVEFAIENVNVVARRKQRQVSDREK</sequence>
<feature type="domain" description="RRM" evidence="7">
    <location>
        <begin position="269"/>
        <end position="369"/>
    </location>
</feature>